<dbReference type="PANTHER" id="PTHR46521:SF4">
    <property type="entry name" value="SUCROSE-PHOSPHATASE 2-RELATED"/>
    <property type="match status" value="1"/>
</dbReference>
<dbReference type="Proteomes" id="UP000005778">
    <property type="component" value="Chromosome"/>
</dbReference>
<dbReference type="HOGENOM" id="CLU_030534_2_0_7"/>
<dbReference type="InterPro" id="IPR051518">
    <property type="entry name" value="Sucrose_Phosphatase"/>
</dbReference>
<feature type="domain" description="Sucrose phosphatase-like" evidence="2">
    <location>
        <begin position="15"/>
        <end position="281"/>
    </location>
</feature>
<proteinExistence type="predicted"/>
<dbReference type="RefSeq" id="WP_004074068.1">
    <property type="nucleotide sequence ID" value="NZ_CM001488.1"/>
</dbReference>
<dbReference type="InterPro" id="IPR006380">
    <property type="entry name" value="SPP-like_dom"/>
</dbReference>
<keyword evidence="1 3" id="KW-0378">Hydrolase</keyword>
<dbReference type="SFLD" id="SFLDS00003">
    <property type="entry name" value="Haloacid_Dehalogenase"/>
    <property type="match status" value="1"/>
</dbReference>
<organism evidence="3 4">
    <name type="scientific">Desulfobacter postgatei 2ac9</name>
    <dbReference type="NCBI Taxonomy" id="879212"/>
    <lineage>
        <taxon>Bacteria</taxon>
        <taxon>Pseudomonadati</taxon>
        <taxon>Thermodesulfobacteriota</taxon>
        <taxon>Desulfobacteria</taxon>
        <taxon>Desulfobacterales</taxon>
        <taxon>Desulfobacteraceae</taxon>
        <taxon>Desulfobacter</taxon>
    </lineage>
</organism>
<keyword evidence="4" id="KW-1185">Reference proteome</keyword>
<dbReference type="InterPro" id="IPR036412">
    <property type="entry name" value="HAD-like_sf"/>
</dbReference>
<dbReference type="PANTHER" id="PTHR46521">
    <property type="entry name" value="SUCROSE-PHOSPHATASE 2-RELATED"/>
    <property type="match status" value="1"/>
</dbReference>
<evidence type="ECO:0000313" key="3">
    <source>
        <dbReference type="EMBL" id="EIM64517.1"/>
    </source>
</evidence>
<reference evidence="3 4" key="2">
    <citation type="submission" date="2012-02" db="EMBL/GenBank/DDBJ databases">
        <title>Improved High-Quality Draft sequence of Desulfobacter postgatei 2ac9.</title>
        <authorList>
            <consortium name="US DOE Joint Genome Institute"/>
            <person name="Lucas S."/>
            <person name="Han J."/>
            <person name="Lapidus A."/>
            <person name="Cheng J.-F."/>
            <person name="Goodwin L."/>
            <person name="Pitluck S."/>
            <person name="Peters L."/>
            <person name="Ovchinnikova G."/>
            <person name="Held B."/>
            <person name="Detter J.C."/>
            <person name="Han C."/>
            <person name="Tapia R."/>
            <person name="Land M."/>
            <person name="Hauser L."/>
            <person name="Kyrpides N."/>
            <person name="Ivanova N."/>
            <person name="Pagani I."/>
            <person name="Orellana R."/>
            <person name="Lovley D."/>
            <person name="Woyke T."/>
        </authorList>
    </citation>
    <scope>NUCLEOTIDE SEQUENCE [LARGE SCALE GENOMIC DNA]</scope>
    <source>
        <strain evidence="3 4">2ac9</strain>
    </source>
</reference>
<evidence type="ECO:0000313" key="4">
    <source>
        <dbReference type="Proteomes" id="UP000005778"/>
    </source>
</evidence>
<dbReference type="InterPro" id="IPR023214">
    <property type="entry name" value="HAD_sf"/>
</dbReference>
<sequence>MIFSGAVKNNPMLDKLLICTDLDRTLIPNGHQPLCPQAMPLFRKLVARPEIELAYVTGRDKKLVMDAIARFNLPVPDYAVTDVGSTVYHIQSDRWLRLIDWDQHICHDWKGKSRKDLAAFLSDLTQCQLQEEEKQGRYKLSYYVPLDINPGILADEIQLRIKPHGLQIKTIWSIDEQKKTGLLDILPASADKREAIEFLMKTNSFDYDRTVFSGDSGNDIAVLLSPIKSILVANASPELKSQVQAKIGKTVSSKHLYIARGGYLNMNGNYAAGILEGIHHYFPELKSMD</sequence>
<accession>I5B4V4</accession>
<evidence type="ECO:0000259" key="2">
    <source>
        <dbReference type="Pfam" id="PF05116"/>
    </source>
</evidence>
<reference evidence="3 4" key="1">
    <citation type="submission" date="2011-09" db="EMBL/GenBank/DDBJ databases">
        <authorList>
            <consortium name="US DOE Joint Genome Institute (JGI-PGF)"/>
            <person name="Lucas S."/>
            <person name="Han J."/>
            <person name="Lapidus A."/>
            <person name="Cheng J.-F."/>
            <person name="Goodwin L."/>
            <person name="Pitluck S."/>
            <person name="Peters L."/>
            <person name="Land M.L."/>
            <person name="Hauser L."/>
            <person name="Orellana R."/>
            <person name="Lovley D."/>
            <person name="Woyke T.J."/>
        </authorList>
    </citation>
    <scope>NUCLEOTIDE SEQUENCE [LARGE SCALE GENOMIC DNA]</scope>
    <source>
        <strain evidence="3 4">2ac9</strain>
    </source>
</reference>
<dbReference type="EMBL" id="CM001488">
    <property type="protein sequence ID" value="EIM64517.1"/>
    <property type="molecule type" value="Genomic_DNA"/>
</dbReference>
<dbReference type="Gene3D" id="3.40.50.1000">
    <property type="entry name" value="HAD superfamily/HAD-like"/>
    <property type="match status" value="1"/>
</dbReference>
<name>I5B4V4_9BACT</name>
<dbReference type="NCBIfam" id="TIGR01484">
    <property type="entry name" value="HAD-SF-IIB"/>
    <property type="match status" value="1"/>
</dbReference>
<dbReference type="InterPro" id="IPR006379">
    <property type="entry name" value="HAD-SF_hydro_IIB"/>
</dbReference>
<protein>
    <submittedName>
        <fullName evidence="3">HAD-superfamily hydrolase, subfamily IIB</fullName>
    </submittedName>
</protein>
<dbReference type="Pfam" id="PF05116">
    <property type="entry name" value="S6PP"/>
    <property type="match status" value="1"/>
</dbReference>
<dbReference type="AlphaFoldDB" id="I5B4V4"/>
<dbReference type="GO" id="GO:0016791">
    <property type="term" value="F:phosphatase activity"/>
    <property type="evidence" value="ECO:0007669"/>
    <property type="project" value="UniProtKB-ARBA"/>
</dbReference>
<dbReference type="Gene3D" id="3.90.1070.10">
    <property type="match status" value="1"/>
</dbReference>
<dbReference type="SFLD" id="SFLDG01140">
    <property type="entry name" value="C2.B:_Phosphomannomutase_and_P"/>
    <property type="match status" value="1"/>
</dbReference>
<evidence type="ECO:0000256" key="1">
    <source>
        <dbReference type="ARBA" id="ARBA00022801"/>
    </source>
</evidence>
<dbReference type="STRING" id="879212.DespoDRAFT_02680"/>
<dbReference type="eggNOG" id="COG0561">
    <property type="taxonomic scope" value="Bacteria"/>
</dbReference>
<dbReference type="SUPFAM" id="SSF56784">
    <property type="entry name" value="HAD-like"/>
    <property type="match status" value="1"/>
</dbReference>
<dbReference type="SFLD" id="SFLDG01141">
    <property type="entry name" value="C2.B.1:_Sucrose_Phosphatase_Li"/>
    <property type="match status" value="1"/>
</dbReference>
<gene>
    <name evidence="3" type="ORF">DespoDRAFT_02680</name>
</gene>